<dbReference type="RefSeq" id="WP_011630101.1">
    <property type="nucleotide sequence ID" value="NC_008340.1"/>
</dbReference>
<gene>
    <name evidence="1" type="ordered locus">Mlg_2368</name>
</gene>
<dbReference type="PANTHER" id="PTHR21015">
    <property type="entry name" value="UDP-N-ACETYLGLUCOSAMINE--N-ACETYLMURAMYL-(PENTAPEPTIDE) PYROPHOSPHORYL-UNDECAPRENOL N-ACETYLGLUCOSAMINE TRANSFERASE 1"/>
    <property type="match status" value="1"/>
</dbReference>
<dbReference type="KEGG" id="aeh:Mlg_2368"/>
<dbReference type="SUPFAM" id="SSF53756">
    <property type="entry name" value="UDP-Glycosyltransferase/glycogen phosphorylase"/>
    <property type="match status" value="1"/>
</dbReference>
<sequence>MAEPWPNSGGWLIRADAAPAIGIGHVNRALALARALAPRPVLIATRRDGDYRLGYQWLAESGRPLCPLDGEADFLDLLRRCRPETLCLDILDTGRREMGVYRTLARRVVSFEDLGPGAALADVVINDLYGPAPGQAHVLAGVEHALLSPAFDDASPAPGATPERAERLLLLFGGTDPAGLVHRCLDALGRLALPVRVEVVVGPGWRRRRIRLADWGLCGRVHRDVQDMPAVMRNADLALSSAGRTVTELMVMRVPTLVLCQNERELRHTHASARHGVCNLGLGRAVPVDRLAREIAALVADRARREQMRALADRAVRGRSNRAIVARIDGLLQGRSRRLDTGVTP</sequence>
<name>Q0A629_ALKEH</name>
<dbReference type="EMBL" id="CP000453">
    <property type="protein sequence ID" value="ABI57708.1"/>
    <property type="molecule type" value="Genomic_DNA"/>
</dbReference>
<dbReference type="Gene3D" id="3.40.50.2000">
    <property type="entry name" value="Glycogen Phosphorylase B"/>
    <property type="match status" value="1"/>
</dbReference>
<evidence type="ECO:0000313" key="2">
    <source>
        <dbReference type="Proteomes" id="UP000001962"/>
    </source>
</evidence>
<dbReference type="OrthoDB" id="9805604at2"/>
<dbReference type="eggNOG" id="COG3980">
    <property type="taxonomic scope" value="Bacteria"/>
</dbReference>
<dbReference type="Gene3D" id="3.40.50.11190">
    <property type="match status" value="1"/>
</dbReference>
<reference evidence="2" key="1">
    <citation type="submission" date="2006-08" db="EMBL/GenBank/DDBJ databases">
        <title>Complete sequence of Alkalilimnicola ehrilichei MLHE-1.</title>
        <authorList>
            <person name="Copeland A."/>
            <person name="Lucas S."/>
            <person name="Lapidus A."/>
            <person name="Barry K."/>
            <person name="Detter J.C."/>
            <person name="Glavina del Rio T."/>
            <person name="Hammon N."/>
            <person name="Israni S."/>
            <person name="Dalin E."/>
            <person name="Tice H."/>
            <person name="Pitluck S."/>
            <person name="Sims D."/>
            <person name="Brettin T."/>
            <person name="Bruce D."/>
            <person name="Han C."/>
            <person name="Tapia R."/>
            <person name="Gilna P."/>
            <person name="Schmutz J."/>
            <person name="Larimer F."/>
            <person name="Land M."/>
            <person name="Hauser L."/>
            <person name="Kyrpides N."/>
            <person name="Mikhailova N."/>
            <person name="Oremland R.S."/>
            <person name="Hoeft S.E."/>
            <person name="Switzer-Blum J."/>
            <person name="Kulp T."/>
            <person name="King G."/>
            <person name="Tabita R."/>
            <person name="Witte B."/>
            <person name="Santini J.M."/>
            <person name="Basu P."/>
            <person name="Hollibaugh J.T."/>
            <person name="Xie G."/>
            <person name="Stolz J.F."/>
            <person name="Richardson P."/>
        </authorList>
    </citation>
    <scope>NUCLEOTIDE SEQUENCE [LARGE SCALE GENOMIC DNA]</scope>
    <source>
        <strain evidence="2">ATCC BAA-1101 / DSM 17681 / MLHE-1</strain>
    </source>
</reference>
<dbReference type="PANTHER" id="PTHR21015:SF22">
    <property type="entry name" value="GLYCOSYLTRANSFERASE"/>
    <property type="match status" value="1"/>
</dbReference>
<dbReference type="Proteomes" id="UP000001962">
    <property type="component" value="Chromosome"/>
</dbReference>
<dbReference type="AlphaFoldDB" id="Q0A629"/>
<accession>Q0A629</accession>
<organism evidence="1 2">
    <name type="scientific">Alkalilimnicola ehrlichii (strain ATCC BAA-1101 / DSM 17681 / MLHE-1)</name>
    <dbReference type="NCBI Taxonomy" id="187272"/>
    <lineage>
        <taxon>Bacteria</taxon>
        <taxon>Pseudomonadati</taxon>
        <taxon>Pseudomonadota</taxon>
        <taxon>Gammaproteobacteria</taxon>
        <taxon>Chromatiales</taxon>
        <taxon>Ectothiorhodospiraceae</taxon>
        <taxon>Alkalilimnicola</taxon>
    </lineage>
</organism>
<dbReference type="HOGENOM" id="CLU_023406_1_0_6"/>
<protein>
    <submittedName>
        <fullName evidence="1">Cytidine 5'monophosphate N-acetylneuraminic acid synthetase</fullName>
    </submittedName>
</protein>
<keyword evidence="2" id="KW-1185">Reference proteome</keyword>
<proteinExistence type="predicted"/>
<dbReference type="GO" id="GO:0016757">
    <property type="term" value="F:glycosyltransferase activity"/>
    <property type="evidence" value="ECO:0007669"/>
    <property type="project" value="TreeGrafter"/>
</dbReference>
<evidence type="ECO:0000313" key="1">
    <source>
        <dbReference type="EMBL" id="ABI57708.1"/>
    </source>
</evidence>